<reference evidence="6 7" key="1">
    <citation type="journal article" date="2010" name="Stand. Genomic Sci.">
        <title>Complete genome sequence of Meiothermus silvanus type strain (VI-R2).</title>
        <authorList>
            <person name="Sikorski J."/>
            <person name="Tindall B.J."/>
            <person name="Lowry S."/>
            <person name="Lucas S."/>
            <person name="Nolan M."/>
            <person name="Copeland A."/>
            <person name="Glavina Del Rio T."/>
            <person name="Tice H."/>
            <person name="Cheng J.F."/>
            <person name="Han C."/>
            <person name="Pitluck S."/>
            <person name="Liolios K."/>
            <person name="Ivanova N."/>
            <person name="Mavromatis K."/>
            <person name="Mikhailova N."/>
            <person name="Pati A."/>
            <person name="Goodwin L."/>
            <person name="Chen A."/>
            <person name="Palaniappan K."/>
            <person name="Land M."/>
            <person name="Hauser L."/>
            <person name="Chang Y.J."/>
            <person name="Jeffries C.D."/>
            <person name="Rohde M."/>
            <person name="Goker M."/>
            <person name="Woyke T."/>
            <person name="Bristow J."/>
            <person name="Eisen J.A."/>
            <person name="Markowitz V."/>
            <person name="Hugenholtz P."/>
            <person name="Kyrpides N.C."/>
            <person name="Klenk H.P."/>
            <person name="Lapidus A."/>
        </authorList>
    </citation>
    <scope>NUCLEOTIDE SEQUENCE [LARGE SCALE GENOMIC DNA]</scope>
    <source>
        <strain evidence="7">ATCC 700542 / DSM 9946 / VI-R2</strain>
    </source>
</reference>
<name>D7BEZ5_ALLS1</name>
<evidence type="ECO:0000313" key="6">
    <source>
        <dbReference type="EMBL" id="ADH63348.1"/>
    </source>
</evidence>
<feature type="coiled-coil region" evidence="5">
    <location>
        <begin position="134"/>
        <end position="168"/>
    </location>
</feature>
<dbReference type="GO" id="GO:0046961">
    <property type="term" value="F:proton-transporting ATPase activity, rotational mechanism"/>
    <property type="evidence" value="ECO:0007669"/>
    <property type="project" value="InterPro"/>
</dbReference>
<dbReference type="eggNOG" id="COG1394">
    <property type="taxonomic scope" value="Bacteria"/>
</dbReference>
<dbReference type="NCBIfam" id="TIGR00309">
    <property type="entry name" value="V_ATPase_subD"/>
    <property type="match status" value="1"/>
</dbReference>
<keyword evidence="4" id="KW-0066">ATP synthesis</keyword>
<keyword evidence="2 4" id="KW-0813">Transport</keyword>
<dbReference type="RefSeq" id="WP_013157917.1">
    <property type="nucleotide sequence ID" value="NC_014212.1"/>
</dbReference>
<dbReference type="EMBL" id="CP002042">
    <property type="protein sequence ID" value="ADH63348.1"/>
    <property type="molecule type" value="Genomic_DNA"/>
</dbReference>
<dbReference type="OrthoDB" id="9781718at2"/>
<proteinExistence type="inferred from homology"/>
<evidence type="ECO:0000256" key="3">
    <source>
        <dbReference type="ARBA" id="ARBA00023065"/>
    </source>
</evidence>
<accession>D7BEZ5</accession>
<dbReference type="PANTHER" id="PTHR11671">
    <property type="entry name" value="V-TYPE ATP SYNTHASE SUBUNIT D"/>
    <property type="match status" value="1"/>
</dbReference>
<dbReference type="HAMAP" id="MF_00271">
    <property type="entry name" value="ATP_synth_D_arch"/>
    <property type="match status" value="1"/>
</dbReference>
<organism evidence="6 7">
    <name type="scientific">Allomeiothermus silvanus (strain ATCC 700542 / DSM 9946 / NBRC 106475 / NCIMB 13440 / VI-R2)</name>
    <name type="common">Thermus silvanus</name>
    <dbReference type="NCBI Taxonomy" id="526227"/>
    <lineage>
        <taxon>Bacteria</taxon>
        <taxon>Thermotogati</taxon>
        <taxon>Deinococcota</taxon>
        <taxon>Deinococci</taxon>
        <taxon>Thermales</taxon>
        <taxon>Thermaceae</taxon>
        <taxon>Allomeiothermus</taxon>
    </lineage>
</organism>
<dbReference type="Gene3D" id="1.10.287.3240">
    <property type="match status" value="1"/>
</dbReference>
<dbReference type="Proteomes" id="UP000001916">
    <property type="component" value="Chromosome"/>
</dbReference>
<dbReference type="GO" id="GO:0046933">
    <property type="term" value="F:proton-transporting ATP synthase activity, rotational mechanism"/>
    <property type="evidence" value="ECO:0007669"/>
    <property type="project" value="UniProtKB-UniRule"/>
</dbReference>
<dbReference type="GO" id="GO:0042777">
    <property type="term" value="P:proton motive force-driven plasma membrane ATP synthesis"/>
    <property type="evidence" value="ECO:0007669"/>
    <property type="project" value="UniProtKB-UniRule"/>
</dbReference>
<comment type="function">
    <text evidence="4">Produces ATP from ADP in the presence of a proton gradient across the membrane.</text>
</comment>
<keyword evidence="7" id="KW-1185">Reference proteome</keyword>
<dbReference type="Pfam" id="PF01813">
    <property type="entry name" value="ATP-synt_D"/>
    <property type="match status" value="1"/>
</dbReference>
<comment type="similarity">
    <text evidence="1 4">Belongs to the V-ATPase D subunit family.</text>
</comment>
<evidence type="ECO:0000256" key="4">
    <source>
        <dbReference type="HAMAP-Rule" id="MF_00271"/>
    </source>
</evidence>
<keyword evidence="4" id="KW-0375">Hydrogen ion transport</keyword>
<evidence type="ECO:0000256" key="1">
    <source>
        <dbReference type="ARBA" id="ARBA00005850"/>
    </source>
</evidence>
<protein>
    <recommendedName>
        <fullName evidence="4">V-type ATP synthase subunit D</fullName>
    </recommendedName>
    <alternativeName>
        <fullName evidence="4">V-ATPase subunit D</fullName>
    </alternativeName>
</protein>
<keyword evidence="3 4" id="KW-0406">Ion transport</keyword>
<gene>
    <name evidence="4" type="primary">atpD</name>
    <name evidence="6" type="ordered locus">Mesil_1455</name>
</gene>
<evidence type="ECO:0000313" key="7">
    <source>
        <dbReference type="Proteomes" id="UP000001916"/>
    </source>
</evidence>
<dbReference type="KEGG" id="msv:Mesil_1455"/>
<keyword evidence="5" id="KW-0175">Coiled coil</keyword>
<dbReference type="GO" id="GO:0005524">
    <property type="term" value="F:ATP binding"/>
    <property type="evidence" value="ECO:0007669"/>
    <property type="project" value="UniProtKB-UniRule"/>
</dbReference>
<evidence type="ECO:0000256" key="2">
    <source>
        <dbReference type="ARBA" id="ARBA00022448"/>
    </source>
</evidence>
<dbReference type="HOGENOM" id="CLU_069688_2_1_0"/>
<evidence type="ECO:0000256" key="5">
    <source>
        <dbReference type="SAM" id="Coils"/>
    </source>
</evidence>
<dbReference type="STRING" id="526227.Mesil_1455"/>
<dbReference type="AlphaFoldDB" id="D7BEZ5"/>
<dbReference type="InterPro" id="IPR002699">
    <property type="entry name" value="V_ATPase_D"/>
</dbReference>
<sequence>MAEQVSPTRSTLLAKRDQKRLAIQGVDLLKNKRDALIAEFFSLVKDSLSAREALQNAAKEAYFRILLAKSFDGPEAVESLSLSGGNIEVELQVESLYGVKVPRINPPRSGGELGFSPIGVGSSTLEAARQFRALAEAILQVANTENRLRKIGEEIKRTSRRVNALEQITIPEINEQIKFISDTLDQRALEEVTTLKRIKKKIEMRNATERGEIRADLEVGAGL</sequence>